<feature type="chain" id="PRO_5047389861" evidence="1">
    <location>
        <begin position="23"/>
        <end position="185"/>
    </location>
</feature>
<feature type="signal peptide" evidence="1">
    <location>
        <begin position="1"/>
        <end position="22"/>
    </location>
</feature>
<name>A0ABY3SJR7_9BACL</name>
<keyword evidence="3" id="KW-1185">Reference proteome</keyword>
<dbReference type="EMBL" id="CP090978">
    <property type="protein sequence ID" value="UJF34297.1"/>
    <property type="molecule type" value="Genomic_DNA"/>
</dbReference>
<dbReference type="SUPFAM" id="SSF51126">
    <property type="entry name" value="Pectin lyase-like"/>
    <property type="match status" value="1"/>
</dbReference>
<evidence type="ECO:0000256" key="1">
    <source>
        <dbReference type="SAM" id="SignalP"/>
    </source>
</evidence>
<organism evidence="2 3">
    <name type="scientific">Paenibacillus hexagrammi</name>
    <dbReference type="NCBI Taxonomy" id="2908839"/>
    <lineage>
        <taxon>Bacteria</taxon>
        <taxon>Bacillati</taxon>
        <taxon>Bacillota</taxon>
        <taxon>Bacilli</taxon>
        <taxon>Bacillales</taxon>
        <taxon>Paenibacillaceae</taxon>
        <taxon>Paenibacillus</taxon>
    </lineage>
</organism>
<dbReference type="PANTHER" id="PTHR36453:SF1">
    <property type="entry name" value="RIGHT HANDED BETA HELIX DOMAIN-CONTAINING PROTEIN"/>
    <property type="match status" value="1"/>
</dbReference>
<dbReference type="PANTHER" id="PTHR36453">
    <property type="entry name" value="SECRETED PROTEIN-RELATED"/>
    <property type="match status" value="1"/>
</dbReference>
<gene>
    <name evidence="2" type="ORF">L0M14_03540</name>
</gene>
<dbReference type="Gene3D" id="2.160.20.10">
    <property type="entry name" value="Single-stranded right-handed beta-helix, Pectin lyase-like"/>
    <property type="match status" value="1"/>
</dbReference>
<sequence length="185" mass="20679">MLTKIFRVMLVLSLLFPVWLHPADYANASEQASFYVDPSNGNDANPGSLSSPFRTIERARDAVRVINANMSDDIIIYLRGGKYEMSETWQLTEVDSGTNGHNVVYQAYPGEVPILSGGRNITGWVLYDTDRNIYKAIVGSDIETRQLYVNGKRAVRARSEGDFRIAFLMLMELPPRFLILPGGAT</sequence>
<evidence type="ECO:0000313" key="2">
    <source>
        <dbReference type="EMBL" id="UJF34297.1"/>
    </source>
</evidence>
<dbReference type="Proteomes" id="UP001649230">
    <property type="component" value="Chromosome"/>
</dbReference>
<accession>A0ABY3SJR7</accession>
<dbReference type="InterPro" id="IPR012334">
    <property type="entry name" value="Pectin_lyas_fold"/>
</dbReference>
<dbReference type="InterPro" id="IPR011050">
    <property type="entry name" value="Pectin_lyase_fold/virulence"/>
</dbReference>
<keyword evidence="1" id="KW-0732">Signal</keyword>
<evidence type="ECO:0000313" key="3">
    <source>
        <dbReference type="Proteomes" id="UP001649230"/>
    </source>
</evidence>
<protein>
    <submittedName>
        <fullName evidence="2">DUF1565 domain-containing protein</fullName>
    </submittedName>
</protein>
<dbReference type="RefSeq" id="WP_235120869.1">
    <property type="nucleotide sequence ID" value="NZ_CP090978.1"/>
</dbReference>
<reference evidence="2 3" key="1">
    <citation type="journal article" date="2024" name="Int. J. Syst. Evol. Microbiol.">
        <title>Paenibacillus hexagrammi sp. nov., a novel bacterium isolated from the gut content of Hexagrammos agrammus.</title>
        <authorList>
            <person name="Jung H.K."/>
            <person name="Kim D.G."/>
            <person name="Zin H."/>
            <person name="Park J."/>
            <person name="Jung H."/>
            <person name="Kim Y.O."/>
            <person name="Kong H.J."/>
            <person name="Kim J.W."/>
            <person name="Kim Y.S."/>
        </authorList>
    </citation>
    <scope>NUCLEOTIDE SEQUENCE [LARGE SCALE GENOMIC DNA]</scope>
    <source>
        <strain evidence="2 3">YPD9-1</strain>
    </source>
</reference>
<proteinExistence type="predicted"/>